<organism evidence="10 11">
    <name type="scientific">Danionella cerebrum</name>
    <dbReference type="NCBI Taxonomy" id="2873325"/>
    <lineage>
        <taxon>Eukaryota</taxon>
        <taxon>Metazoa</taxon>
        <taxon>Chordata</taxon>
        <taxon>Craniata</taxon>
        <taxon>Vertebrata</taxon>
        <taxon>Euteleostomi</taxon>
        <taxon>Actinopterygii</taxon>
        <taxon>Neopterygii</taxon>
        <taxon>Teleostei</taxon>
        <taxon>Ostariophysi</taxon>
        <taxon>Cypriniformes</taxon>
        <taxon>Danionidae</taxon>
        <taxon>Danioninae</taxon>
        <taxon>Danionella</taxon>
    </lineage>
</organism>
<feature type="domain" description="TGF-beta family profile" evidence="9">
    <location>
        <begin position="334"/>
        <end position="446"/>
    </location>
</feature>
<dbReference type="PROSITE" id="PS51362">
    <property type="entry name" value="TGF_BETA_2"/>
    <property type="match status" value="1"/>
</dbReference>
<evidence type="ECO:0000259" key="9">
    <source>
        <dbReference type="PROSITE" id="PS51362"/>
    </source>
</evidence>
<evidence type="ECO:0000256" key="7">
    <source>
        <dbReference type="ARBA" id="ARBA00023180"/>
    </source>
</evidence>
<proteinExistence type="inferred from homology"/>
<evidence type="ECO:0000256" key="2">
    <source>
        <dbReference type="ARBA" id="ARBA00006656"/>
    </source>
</evidence>
<dbReference type="GO" id="GO:0035239">
    <property type="term" value="P:tube morphogenesis"/>
    <property type="evidence" value="ECO:0007669"/>
    <property type="project" value="UniProtKB-ARBA"/>
</dbReference>
<keyword evidence="7" id="KW-0325">Glycoprotein</keyword>
<dbReference type="InterPro" id="IPR017948">
    <property type="entry name" value="TGFb_CS"/>
</dbReference>
<gene>
    <name evidence="10" type="ORF">DNTS_032307</name>
</gene>
<dbReference type="GO" id="GO:0005125">
    <property type="term" value="F:cytokine activity"/>
    <property type="evidence" value="ECO:0007669"/>
    <property type="project" value="TreeGrafter"/>
</dbReference>
<evidence type="ECO:0000256" key="5">
    <source>
        <dbReference type="ARBA" id="ARBA00023030"/>
    </source>
</evidence>
<dbReference type="Proteomes" id="UP000316079">
    <property type="component" value="Unassembled WGS sequence"/>
</dbReference>
<dbReference type="PANTHER" id="PTHR11848:SF307">
    <property type="entry name" value="BONE MORPHOGENETIC PROTEIN 10"/>
    <property type="match status" value="1"/>
</dbReference>
<evidence type="ECO:0000256" key="1">
    <source>
        <dbReference type="ARBA" id="ARBA00004613"/>
    </source>
</evidence>
<dbReference type="GO" id="GO:0005615">
    <property type="term" value="C:extracellular space"/>
    <property type="evidence" value="ECO:0007669"/>
    <property type="project" value="TreeGrafter"/>
</dbReference>
<dbReference type="SUPFAM" id="SSF57501">
    <property type="entry name" value="Cystine-knot cytokines"/>
    <property type="match status" value="1"/>
</dbReference>
<dbReference type="EMBL" id="SRMA01026651">
    <property type="protein sequence ID" value="TRY80217.1"/>
    <property type="molecule type" value="Genomic_DNA"/>
</dbReference>
<dbReference type="GO" id="GO:0008083">
    <property type="term" value="F:growth factor activity"/>
    <property type="evidence" value="ECO:0007669"/>
    <property type="project" value="UniProtKB-KW"/>
</dbReference>
<dbReference type="Pfam" id="PF00688">
    <property type="entry name" value="TGFb_propeptide"/>
    <property type="match status" value="1"/>
</dbReference>
<keyword evidence="5 8" id="KW-0339">Growth factor</keyword>
<feature type="non-terminal residue" evidence="10">
    <location>
        <position position="1"/>
    </location>
</feature>
<dbReference type="OrthoDB" id="5987191at2759"/>
<evidence type="ECO:0000313" key="10">
    <source>
        <dbReference type="EMBL" id="TRY80217.1"/>
    </source>
</evidence>
<dbReference type="InterPro" id="IPR001111">
    <property type="entry name" value="TGF-b_propeptide"/>
</dbReference>
<evidence type="ECO:0000256" key="6">
    <source>
        <dbReference type="ARBA" id="ARBA00023157"/>
    </source>
</evidence>
<dbReference type="PANTHER" id="PTHR11848">
    <property type="entry name" value="TGF-BETA FAMILY"/>
    <property type="match status" value="1"/>
</dbReference>
<dbReference type="AlphaFoldDB" id="A0A553PRA1"/>
<protein>
    <recommendedName>
        <fullName evidence="9">TGF-beta family profile domain-containing protein</fullName>
    </recommendedName>
</protein>
<dbReference type="Pfam" id="PF00019">
    <property type="entry name" value="TGF_beta"/>
    <property type="match status" value="1"/>
</dbReference>
<sequence length="446" mass="51098">HLLSANLSVRRLAPHWVPQWHAWKEDTGRVRELVATSRSVSTNGCKPALRPNHKTYKDKVTMALLHISPVCFFVLLLSCGRCSPIPEEQGYGLKLENELQMQEVLGHFLQMLNLTDPGVRLRPKAEAPEYMMELYQRFVSDRSAVPQANIVRSFRNEDFSQGFLNDIITTHHLLFNVSIPDHESIVRAELRLYMHLNKKSTLTSGWKVSVVHIPQGGLYITELLATKPIYRRENGWEAFDVTSAVRLWRMLKISSIHLEVHIQNLKSFRNWNDWNHVDLDVSRIPDGNHEPALIIFSDDQTERGVIKENHSDEDLEESLMTQIRSNSIQEDRARVRRSAKNDFCKKAEMYVDFKDIGWDSFILAPAGYQAFTCRGVCNYPLAREVTPTKHAIVQALLNLKSPKRAAKPCCVPTELKPISLLYENDNGVVVLNNKYEGMVVKECGCR</sequence>
<keyword evidence="11" id="KW-1185">Reference proteome</keyword>
<accession>A0A553PRA1</accession>
<dbReference type="STRING" id="623744.A0A553PRA1"/>
<dbReference type="Gene3D" id="2.10.90.10">
    <property type="entry name" value="Cystine-knot cytokines"/>
    <property type="match status" value="1"/>
</dbReference>
<keyword evidence="6" id="KW-1015">Disulfide bond</keyword>
<dbReference type="PROSITE" id="PS00250">
    <property type="entry name" value="TGF_BETA_1"/>
    <property type="match status" value="1"/>
</dbReference>
<comment type="similarity">
    <text evidence="2 8">Belongs to the TGF-beta family.</text>
</comment>
<dbReference type="InterPro" id="IPR029034">
    <property type="entry name" value="Cystine-knot_cytokine"/>
</dbReference>
<name>A0A553PRA1_9TELE</name>
<evidence type="ECO:0000256" key="8">
    <source>
        <dbReference type="RuleBase" id="RU000354"/>
    </source>
</evidence>
<keyword evidence="3" id="KW-0964">Secreted</keyword>
<dbReference type="Gene3D" id="2.60.120.970">
    <property type="match status" value="1"/>
</dbReference>
<evidence type="ECO:0000256" key="4">
    <source>
        <dbReference type="ARBA" id="ARBA00022729"/>
    </source>
</evidence>
<comment type="caution">
    <text evidence="10">The sequence shown here is derived from an EMBL/GenBank/DDBJ whole genome shotgun (WGS) entry which is preliminary data.</text>
</comment>
<dbReference type="InterPro" id="IPR015615">
    <property type="entry name" value="TGF-beta-rel"/>
</dbReference>
<dbReference type="SMART" id="SM00204">
    <property type="entry name" value="TGFB"/>
    <property type="match status" value="1"/>
</dbReference>
<dbReference type="InterPro" id="IPR001839">
    <property type="entry name" value="TGF-b_C"/>
</dbReference>
<dbReference type="FunFam" id="2.10.90.10:FF:000001">
    <property type="entry name" value="Bone morphogenetic protein 4"/>
    <property type="match status" value="1"/>
</dbReference>
<evidence type="ECO:0000313" key="11">
    <source>
        <dbReference type="Proteomes" id="UP000316079"/>
    </source>
</evidence>
<reference evidence="10 11" key="1">
    <citation type="journal article" date="2019" name="Sci. Data">
        <title>Hybrid genome assembly and annotation of Danionella translucida.</title>
        <authorList>
            <person name="Kadobianskyi M."/>
            <person name="Schulze L."/>
            <person name="Schuelke M."/>
            <person name="Judkewitz B."/>
        </authorList>
    </citation>
    <scope>NUCLEOTIDE SEQUENCE [LARGE SCALE GENOMIC DNA]</scope>
    <source>
        <strain evidence="10 11">Bolton</strain>
    </source>
</reference>
<comment type="subcellular location">
    <subcellularLocation>
        <location evidence="1">Secreted</location>
    </subcellularLocation>
</comment>
<evidence type="ECO:0000256" key="3">
    <source>
        <dbReference type="ARBA" id="ARBA00022525"/>
    </source>
</evidence>
<keyword evidence="4" id="KW-0732">Signal</keyword>
<dbReference type="GO" id="GO:0072359">
    <property type="term" value="P:circulatory system development"/>
    <property type="evidence" value="ECO:0007669"/>
    <property type="project" value="UniProtKB-ARBA"/>
</dbReference>